<feature type="non-terminal residue" evidence="1">
    <location>
        <position position="215"/>
    </location>
</feature>
<gene>
    <name evidence="1" type="ORF">METZ01_LOCUS207504</name>
</gene>
<proteinExistence type="predicted"/>
<dbReference type="Pfam" id="PF02348">
    <property type="entry name" value="CTP_transf_3"/>
    <property type="match status" value="1"/>
</dbReference>
<accession>A0A382EV91</accession>
<dbReference type="CDD" id="cd02518">
    <property type="entry name" value="GT2_SpsF"/>
    <property type="match status" value="1"/>
</dbReference>
<dbReference type="AlphaFoldDB" id="A0A382EV91"/>
<dbReference type="EMBL" id="UINC01046521">
    <property type="protein sequence ID" value="SVB54650.1"/>
    <property type="molecule type" value="Genomic_DNA"/>
</dbReference>
<dbReference type="GO" id="GO:0005829">
    <property type="term" value="C:cytosol"/>
    <property type="evidence" value="ECO:0007669"/>
    <property type="project" value="TreeGrafter"/>
</dbReference>
<dbReference type="InterPro" id="IPR029044">
    <property type="entry name" value="Nucleotide-diphossugar_trans"/>
</dbReference>
<name>A0A382EV91_9ZZZZ</name>
<organism evidence="1">
    <name type="scientific">marine metagenome</name>
    <dbReference type="NCBI Taxonomy" id="408172"/>
    <lineage>
        <taxon>unclassified sequences</taxon>
        <taxon>metagenomes</taxon>
        <taxon>ecological metagenomes</taxon>
    </lineage>
</organism>
<sequence>MLGCIIQARMSSSRLPGKVMKILDGENTSLAYSVSQIRYSKLIDKIVIATTDRKEDDIIVKFAKDNNIDFYRGSLEDVLDRHYQCAKKFSFQDIVRIPSDKPLVDPGIIDRTIKFYDSKSYNYVANYDAIKPYTQGTEVEIFSFQSLENAWKYAKNPSEREHVTPYIYNNNEKFKICRLVDEEKTCPLRWALDREEDLMLIREIISKIKKRPILK</sequence>
<dbReference type="PANTHER" id="PTHR42866">
    <property type="entry name" value="3-DEOXY-MANNO-OCTULOSONATE CYTIDYLYLTRANSFERASE"/>
    <property type="match status" value="1"/>
</dbReference>
<evidence type="ECO:0008006" key="2">
    <source>
        <dbReference type="Google" id="ProtNLM"/>
    </source>
</evidence>
<evidence type="ECO:0000313" key="1">
    <source>
        <dbReference type="EMBL" id="SVB54650.1"/>
    </source>
</evidence>
<dbReference type="InterPro" id="IPR003329">
    <property type="entry name" value="Cytidylyl_trans"/>
</dbReference>
<dbReference type="Gene3D" id="3.90.550.10">
    <property type="entry name" value="Spore Coat Polysaccharide Biosynthesis Protein SpsA, Chain A"/>
    <property type="match status" value="1"/>
</dbReference>
<dbReference type="PANTHER" id="PTHR42866:SF1">
    <property type="entry name" value="SPORE COAT POLYSACCHARIDE BIOSYNTHESIS PROTEIN SPSF"/>
    <property type="match status" value="1"/>
</dbReference>
<reference evidence="1" key="1">
    <citation type="submission" date="2018-05" db="EMBL/GenBank/DDBJ databases">
        <authorList>
            <person name="Lanie J.A."/>
            <person name="Ng W.-L."/>
            <person name="Kazmierczak K.M."/>
            <person name="Andrzejewski T.M."/>
            <person name="Davidsen T.M."/>
            <person name="Wayne K.J."/>
            <person name="Tettelin H."/>
            <person name="Glass J.I."/>
            <person name="Rusch D."/>
            <person name="Podicherti R."/>
            <person name="Tsui H.-C.T."/>
            <person name="Winkler M.E."/>
        </authorList>
    </citation>
    <scope>NUCLEOTIDE SEQUENCE</scope>
</reference>
<dbReference type="SUPFAM" id="SSF53448">
    <property type="entry name" value="Nucleotide-diphospho-sugar transferases"/>
    <property type="match status" value="1"/>
</dbReference>
<protein>
    <recommendedName>
        <fullName evidence="2">Acylneuraminate cytidylyltransferase</fullName>
    </recommendedName>
</protein>